<keyword evidence="3" id="KW-1185">Reference proteome</keyword>
<accession>A0A1D7V3E5</accession>
<evidence type="ECO:0000313" key="2">
    <source>
        <dbReference type="EMBL" id="AOP36348.1"/>
    </source>
</evidence>
<reference evidence="2 3" key="1">
    <citation type="submission" date="2016-04" db="EMBL/GenBank/DDBJ databases">
        <title>Complete genome seqeunce of Leptospira alstonii serovar Room22.</title>
        <authorList>
            <person name="Nally J.E."/>
            <person name="Bayles D.O."/>
            <person name="Hurley D."/>
            <person name="Fanning S."/>
            <person name="McMahon B.J."/>
            <person name="Arent Z."/>
        </authorList>
    </citation>
    <scope>NUCLEOTIDE SEQUENCE [LARGE SCALE GENOMIC DNA]</scope>
    <source>
        <strain evidence="2 3">GWTS #1</strain>
    </source>
</reference>
<dbReference type="AlphaFoldDB" id="A0A1D7V3E5"/>
<dbReference type="OrthoDB" id="343168at2"/>
<dbReference type="RefSeq" id="WP_069609569.1">
    <property type="nucleotide sequence ID" value="NZ_CP015218.1"/>
</dbReference>
<dbReference type="KEGG" id="laj:A0128_20225"/>
<evidence type="ECO:0000313" key="3">
    <source>
        <dbReference type="Proteomes" id="UP000094197"/>
    </source>
</evidence>
<proteinExistence type="predicted"/>
<dbReference type="SUPFAM" id="SSF48452">
    <property type="entry name" value="TPR-like"/>
    <property type="match status" value="1"/>
</dbReference>
<protein>
    <recommendedName>
        <fullName evidence="4">Tetratricopeptide repeat protein</fullName>
    </recommendedName>
</protein>
<dbReference type="Proteomes" id="UP000094197">
    <property type="component" value="Chromosome 2"/>
</dbReference>
<dbReference type="Gene3D" id="1.25.40.10">
    <property type="entry name" value="Tetratricopeptide repeat domain"/>
    <property type="match status" value="1"/>
</dbReference>
<evidence type="ECO:0008006" key="4">
    <source>
        <dbReference type="Google" id="ProtNLM"/>
    </source>
</evidence>
<name>A0A1D7V3E5_9LEPT</name>
<feature type="region of interest" description="Disordered" evidence="1">
    <location>
        <begin position="329"/>
        <end position="348"/>
    </location>
</feature>
<dbReference type="EMBL" id="CP015218">
    <property type="protein sequence ID" value="AOP36348.1"/>
    <property type="molecule type" value="Genomic_DNA"/>
</dbReference>
<gene>
    <name evidence="2" type="ORF">A0128_20225</name>
</gene>
<evidence type="ECO:0000256" key="1">
    <source>
        <dbReference type="SAM" id="MobiDB-lite"/>
    </source>
</evidence>
<dbReference type="InterPro" id="IPR011990">
    <property type="entry name" value="TPR-like_helical_dom_sf"/>
</dbReference>
<organism evidence="2 3">
    <name type="scientific">Leptospira tipperaryensis</name>
    <dbReference type="NCBI Taxonomy" id="2564040"/>
    <lineage>
        <taxon>Bacteria</taxon>
        <taxon>Pseudomonadati</taxon>
        <taxon>Spirochaetota</taxon>
        <taxon>Spirochaetia</taxon>
        <taxon>Leptospirales</taxon>
        <taxon>Leptospiraceae</taxon>
        <taxon>Leptospira</taxon>
    </lineage>
</organism>
<sequence length="479" mass="53896">MKKSAFIAIIGFLVILCFGLIVLDTKLFELKVILEKRKVLNFSFSSDILRSKFESILSNKENLRAEMNLNNLQSSLIESDQIHSFQTNFWQNLGSGLINSVRFITGKPPIHFELNSSNIRALELAFRLERNQAYKDAYNAYSTALPLFPKGSEESGFILLHQGFCLAAQGELDAALNDLKKVLEDNSGSSFANDAEILMGVIFKSKENTKEIEANFESPEAKIRAFFAKGNYAKVLEEIAKTDLNSAEMRYLRGYSLEKTGNQNDAITEYARLAFSDKDKEIAIKANRRLLMLGHYYNAGSEIAKISDKNAERLGDISEASAIRTSAEKLKHVEEEPKNTKESDSSREVLKTPIQEVIANSEAFLKKAEEEAKAAEVRNYIAVHFTDAAPVYGERILIDGDRTKLFSTHFPITLPTYTIQSITLDKKPVRNSKLKFVKDSKITPFLKAIFEDDQSITLIENKSQKKIDLTSPITIELSK</sequence>